<name>A0A815HPB3_9BILA</name>
<comment type="caution">
    <text evidence="2">The sequence shown here is derived from an EMBL/GenBank/DDBJ whole genome shotgun (WGS) entry which is preliminary data.</text>
</comment>
<dbReference type="AlphaFoldDB" id="A0A815HPB3"/>
<accession>A0A815HPB3</accession>
<dbReference type="PANTHER" id="PTHR46865">
    <property type="entry name" value="OXIDOREDUCTASE-RELATED"/>
    <property type="match status" value="1"/>
</dbReference>
<evidence type="ECO:0000313" key="2">
    <source>
        <dbReference type="EMBL" id="CAF1356782.1"/>
    </source>
</evidence>
<dbReference type="Gene3D" id="3.50.50.60">
    <property type="entry name" value="FAD/NAD(P)-binding domain"/>
    <property type="match status" value="1"/>
</dbReference>
<dbReference type="Proteomes" id="UP000663868">
    <property type="component" value="Unassembled WGS sequence"/>
</dbReference>
<sequence>MQKELLQKLFADAGFETPRVLKDLKNAKDFYFEAIGQVKMDQRSQGRVALVGDASYCPSPITGMGTTLARVGAYILAGELGRNQDHKEAFKKYETLMRPYVTKAQKIFPETHMGIRFRNAALSFVARPTVMRLIEKLVKSKTDDTISLPDYETILAQ</sequence>
<dbReference type="EMBL" id="CAJNOE010000909">
    <property type="protein sequence ID" value="CAF1356782.1"/>
    <property type="molecule type" value="Genomic_DNA"/>
</dbReference>
<dbReference type="Proteomes" id="UP000663845">
    <property type="component" value="Unassembled WGS sequence"/>
</dbReference>
<dbReference type="InterPro" id="IPR051704">
    <property type="entry name" value="FAD_aromatic-hydroxylase"/>
</dbReference>
<evidence type="ECO:0000313" key="4">
    <source>
        <dbReference type="Proteomes" id="UP000663860"/>
    </source>
</evidence>
<dbReference type="SUPFAM" id="SSF51905">
    <property type="entry name" value="FAD/NAD(P)-binding domain"/>
    <property type="match status" value="1"/>
</dbReference>
<evidence type="ECO:0000313" key="3">
    <source>
        <dbReference type="EMBL" id="CAF4197284.1"/>
    </source>
</evidence>
<dbReference type="PANTHER" id="PTHR46865:SF2">
    <property type="entry name" value="MONOOXYGENASE"/>
    <property type="match status" value="1"/>
</dbReference>
<reference evidence="2" key="1">
    <citation type="submission" date="2021-02" db="EMBL/GenBank/DDBJ databases">
        <authorList>
            <person name="Nowell W R."/>
        </authorList>
    </citation>
    <scope>NUCLEOTIDE SEQUENCE</scope>
</reference>
<evidence type="ECO:0000313" key="1">
    <source>
        <dbReference type="EMBL" id="CAF1356569.1"/>
    </source>
</evidence>
<dbReference type="EMBL" id="CAJOBB010007919">
    <property type="protein sequence ID" value="CAF4197284.1"/>
    <property type="molecule type" value="Genomic_DNA"/>
</dbReference>
<evidence type="ECO:0008006" key="5">
    <source>
        <dbReference type="Google" id="ProtNLM"/>
    </source>
</evidence>
<gene>
    <name evidence="2" type="ORF">IZO911_LOCUS37084</name>
    <name evidence="1" type="ORF">JYZ213_LOCUS35342</name>
    <name evidence="3" type="ORF">KXQ929_LOCUS39888</name>
</gene>
<dbReference type="Proteomes" id="UP000663860">
    <property type="component" value="Unassembled WGS sequence"/>
</dbReference>
<dbReference type="InterPro" id="IPR036188">
    <property type="entry name" value="FAD/NAD-bd_sf"/>
</dbReference>
<dbReference type="EMBL" id="CAJNOG010000779">
    <property type="protein sequence ID" value="CAF1356569.1"/>
    <property type="molecule type" value="Genomic_DNA"/>
</dbReference>
<organism evidence="2 4">
    <name type="scientific">Adineta steineri</name>
    <dbReference type="NCBI Taxonomy" id="433720"/>
    <lineage>
        <taxon>Eukaryota</taxon>
        <taxon>Metazoa</taxon>
        <taxon>Spiralia</taxon>
        <taxon>Gnathifera</taxon>
        <taxon>Rotifera</taxon>
        <taxon>Eurotatoria</taxon>
        <taxon>Bdelloidea</taxon>
        <taxon>Adinetida</taxon>
        <taxon>Adinetidae</taxon>
        <taxon>Adineta</taxon>
    </lineage>
</organism>
<protein>
    <recommendedName>
        <fullName evidence="5">FAD-binding domain-containing protein</fullName>
    </recommendedName>
</protein>
<proteinExistence type="predicted"/>